<organism evidence="1 2">
    <name type="scientific">Streptomyces lividans 1326</name>
    <dbReference type="NCBI Taxonomy" id="1200984"/>
    <lineage>
        <taxon>Bacteria</taxon>
        <taxon>Bacillati</taxon>
        <taxon>Actinomycetota</taxon>
        <taxon>Actinomycetes</taxon>
        <taxon>Kitasatosporales</taxon>
        <taxon>Streptomycetaceae</taxon>
        <taxon>Streptomyces</taxon>
    </lineage>
</organism>
<proteinExistence type="predicted"/>
<evidence type="ECO:0000313" key="2">
    <source>
        <dbReference type="Proteomes" id="UP000014062"/>
    </source>
</evidence>
<gene>
    <name evidence="1" type="ORF">SLI_1616</name>
</gene>
<dbReference type="Proteomes" id="UP000014062">
    <property type="component" value="Chromosome"/>
</dbReference>
<dbReference type="RefSeq" id="WP_003977499.1">
    <property type="nucleotide sequence ID" value="NZ_CM001889.1"/>
</dbReference>
<dbReference type="EMBL" id="CM001889">
    <property type="protein sequence ID" value="EOY46333.1"/>
    <property type="molecule type" value="Genomic_DNA"/>
</dbReference>
<sequence>MTIWRKLLTALKDDRLDEAERDVLLAQAAVRIAADRCAPTRRPTADEVVTVAREEFAALIDPGQARAALATWGRGDG</sequence>
<evidence type="ECO:0000313" key="1">
    <source>
        <dbReference type="EMBL" id="EOY46333.1"/>
    </source>
</evidence>
<accession>A0A7U9H9F2</accession>
<protein>
    <submittedName>
        <fullName evidence="1">Uncharacterized protein</fullName>
    </submittedName>
</protein>
<dbReference type="AlphaFoldDB" id="A0A7U9H9F2"/>
<reference evidence="2" key="1">
    <citation type="journal article" date="2013" name="Genome Biol. Evol.">
        <title>The genome sequence of Streptomyces lividans 66 reveals a novel tRNA-dependent peptide biosynthetic system within a metal-related genomic island.</title>
        <authorList>
            <person name="Cruz-Morales P."/>
            <person name="Vijgenboom E."/>
            <person name="Iruegas-Bocardo F."/>
            <person name="Girard G."/>
            <person name="Yanez-Guerra L.A."/>
            <person name="Ramos-Aboites H.E."/>
            <person name="Pernodet J.L."/>
            <person name="Anne J."/>
            <person name="van Wezel G.P."/>
            <person name="Barona-Gomez F."/>
        </authorList>
    </citation>
    <scope>NUCLEOTIDE SEQUENCE [LARGE SCALE GENOMIC DNA]</scope>
    <source>
        <strain evidence="2">1326</strain>
    </source>
</reference>
<name>A0A7U9H9F2_STRLI</name>